<dbReference type="PANTHER" id="PTHR21600">
    <property type="entry name" value="MITOCHONDRIAL RNA PSEUDOURIDINE SYNTHASE"/>
    <property type="match status" value="1"/>
</dbReference>
<dbReference type="Pfam" id="PF01479">
    <property type="entry name" value="S4"/>
    <property type="match status" value="1"/>
</dbReference>
<dbReference type="Pfam" id="PF00849">
    <property type="entry name" value="PseudoU_synth_2"/>
    <property type="match status" value="1"/>
</dbReference>
<evidence type="ECO:0000256" key="2">
    <source>
        <dbReference type="ARBA" id="ARBA00022884"/>
    </source>
</evidence>
<keyword evidence="3" id="KW-0413">Isomerase</keyword>
<evidence type="ECO:0000313" key="5">
    <source>
        <dbReference type="EMBL" id="KUG23071.1"/>
    </source>
</evidence>
<evidence type="ECO:0000259" key="4">
    <source>
        <dbReference type="SMART" id="SM00363"/>
    </source>
</evidence>
<dbReference type="Gene3D" id="3.30.2350.10">
    <property type="entry name" value="Pseudouridine synthase"/>
    <property type="match status" value="1"/>
</dbReference>
<dbReference type="PANTHER" id="PTHR21600:SF44">
    <property type="entry name" value="RIBOSOMAL LARGE SUBUNIT PSEUDOURIDINE SYNTHASE D"/>
    <property type="match status" value="1"/>
</dbReference>
<proteinExistence type="inferred from homology"/>
<accession>A0A0W8FQ70</accession>
<dbReference type="CDD" id="cd02869">
    <property type="entry name" value="PseudoU_synth_RluA_like"/>
    <property type="match status" value="1"/>
</dbReference>
<comment type="caution">
    <text evidence="5">The sequence shown here is derived from an EMBL/GenBank/DDBJ whole genome shotgun (WGS) entry which is preliminary data.</text>
</comment>
<dbReference type="InterPro" id="IPR006225">
    <property type="entry name" value="PsdUridine_synth_RluC/D"/>
</dbReference>
<dbReference type="SMART" id="SM00363">
    <property type="entry name" value="S4"/>
    <property type="match status" value="1"/>
</dbReference>
<dbReference type="InterPro" id="IPR036986">
    <property type="entry name" value="S4_RNA-bd_sf"/>
</dbReference>
<dbReference type="PROSITE" id="PS50889">
    <property type="entry name" value="S4"/>
    <property type="match status" value="1"/>
</dbReference>
<gene>
    <name evidence="5" type="ORF">ASZ90_007148</name>
</gene>
<reference evidence="5" key="1">
    <citation type="journal article" date="2015" name="Proc. Natl. Acad. Sci. U.S.A.">
        <title>Networks of energetic and metabolic interactions define dynamics in microbial communities.</title>
        <authorList>
            <person name="Embree M."/>
            <person name="Liu J.K."/>
            <person name="Al-Bassam M.M."/>
            <person name="Zengler K."/>
        </authorList>
    </citation>
    <scope>NUCLEOTIDE SEQUENCE</scope>
</reference>
<keyword evidence="2" id="KW-0694">RNA-binding</keyword>
<dbReference type="GO" id="GO:0003723">
    <property type="term" value="F:RNA binding"/>
    <property type="evidence" value="ECO:0007669"/>
    <property type="project" value="UniProtKB-KW"/>
</dbReference>
<dbReference type="EC" id="4.2.1.70" evidence="5"/>
<dbReference type="Gene3D" id="3.10.290.10">
    <property type="entry name" value="RNA-binding S4 domain"/>
    <property type="match status" value="1"/>
</dbReference>
<dbReference type="FunFam" id="3.30.2350.10:FF:000006">
    <property type="entry name" value="Pseudouridine synthase"/>
    <property type="match status" value="1"/>
</dbReference>
<comment type="similarity">
    <text evidence="1">Belongs to the pseudouridine synthase RluA family.</text>
</comment>
<dbReference type="GO" id="GO:0004730">
    <property type="term" value="F:pseudouridylate synthase activity"/>
    <property type="evidence" value="ECO:0007669"/>
    <property type="project" value="UniProtKB-EC"/>
</dbReference>
<feature type="domain" description="RNA-binding S4" evidence="4">
    <location>
        <begin position="19"/>
        <end position="83"/>
    </location>
</feature>
<dbReference type="SUPFAM" id="SSF55120">
    <property type="entry name" value="Pseudouridine synthase"/>
    <property type="match status" value="1"/>
</dbReference>
<evidence type="ECO:0000256" key="1">
    <source>
        <dbReference type="ARBA" id="ARBA00010876"/>
    </source>
</evidence>
<dbReference type="NCBIfam" id="TIGR00005">
    <property type="entry name" value="rluA_subfam"/>
    <property type="match status" value="1"/>
</dbReference>
<dbReference type="InterPro" id="IPR006224">
    <property type="entry name" value="PsdUridine_synth_RluA-like_CS"/>
</dbReference>
<dbReference type="EMBL" id="LNQE01000922">
    <property type="protein sequence ID" value="KUG23071.1"/>
    <property type="molecule type" value="Genomic_DNA"/>
</dbReference>
<dbReference type="InterPro" id="IPR006145">
    <property type="entry name" value="PsdUridine_synth_RsuA/RluA"/>
</dbReference>
<evidence type="ECO:0000256" key="3">
    <source>
        <dbReference type="ARBA" id="ARBA00023235"/>
    </source>
</evidence>
<protein>
    <submittedName>
        <fullName evidence="5">Ribosomal large subunit pseudouridine synthase d</fullName>
        <ecNumber evidence="5">4.2.1.70</ecNumber>
    </submittedName>
</protein>
<dbReference type="GO" id="GO:0009982">
    <property type="term" value="F:pseudouridine synthase activity"/>
    <property type="evidence" value="ECO:0007669"/>
    <property type="project" value="InterPro"/>
</dbReference>
<dbReference type="GO" id="GO:0000455">
    <property type="term" value="P:enzyme-directed rRNA pseudouridine synthesis"/>
    <property type="evidence" value="ECO:0007669"/>
    <property type="project" value="TreeGrafter"/>
</dbReference>
<sequence>MVGQSEKTIFTIDKSQTGQRLDIFLAQCGADISRSHVKHVIEEGDVLVNGKEPKVSQKLKEGDIIILTQRPPIEATALPQEIPLDIVYEDETIIVINKPAGMVVHPAPGNPDKTLVNALLFHCHDLSGIGGVLRPGIVHRLDKDTSGLIVAAKSDDAHRHLSAQFEKHDVHKKYLALVWGDVKGNTGEIVLPVGRHTTNRKKMSTKSKRGKDALTLWKVRERYGVATLLEVEIKTGRTHQIRVHLSDRGYPVIGDAVYGNSAKINTVKDSLLKAKIKEFNRQALHAAQLSFIHPLKGERVVFTADMPQDLAGLCTQLRSSVKLPESDNTNWKDKLPRV</sequence>
<keyword evidence="5" id="KW-0456">Lyase</keyword>
<dbReference type="AlphaFoldDB" id="A0A0W8FQ70"/>
<dbReference type="InterPro" id="IPR020103">
    <property type="entry name" value="PsdUridine_synth_cat_dom_sf"/>
</dbReference>
<dbReference type="InterPro" id="IPR002942">
    <property type="entry name" value="S4_RNA-bd"/>
</dbReference>
<dbReference type="CDD" id="cd00165">
    <property type="entry name" value="S4"/>
    <property type="match status" value="1"/>
</dbReference>
<dbReference type="PROSITE" id="PS01129">
    <property type="entry name" value="PSI_RLU"/>
    <property type="match status" value="1"/>
</dbReference>
<dbReference type="InterPro" id="IPR050188">
    <property type="entry name" value="RluA_PseudoU_synthase"/>
</dbReference>
<dbReference type="SUPFAM" id="SSF55174">
    <property type="entry name" value="Alpha-L RNA-binding motif"/>
    <property type="match status" value="1"/>
</dbReference>
<organism evidence="5">
    <name type="scientific">hydrocarbon metagenome</name>
    <dbReference type="NCBI Taxonomy" id="938273"/>
    <lineage>
        <taxon>unclassified sequences</taxon>
        <taxon>metagenomes</taxon>
        <taxon>ecological metagenomes</taxon>
    </lineage>
</organism>
<name>A0A0W8FQ70_9ZZZZ</name>